<dbReference type="Proteomes" id="UP000199400">
    <property type="component" value="Unassembled WGS sequence"/>
</dbReference>
<evidence type="ECO:0000313" key="2">
    <source>
        <dbReference type="Proteomes" id="UP000199400"/>
    </source>
</evidence>
<sequence>MPSANVCDPGLACLAPDLATECDPRAPGCCLPFCDIDLPNTCPGHARQAACQGPTSASPSADHSLPGITTKLNYSGIDVVSPIIVKDMEGKDVHAEALGERGRQLGPSGGDAAVGLASTTLRRRWRC</sequence>
<protein>
    <submittedName>
        <fullName evidence="1">Uncharacterized protein</fullName>
    </submittedName>
</protein>
<organism evidence="1 2">
    <name type="scientific">Nannocystis exedens</name>
    <dbReference type="NCBI Taxonomy" id="54"/>
    <lineage>
        <taxon>Bacteria</taxon>
        <taxon>Pseudomonadati</taxon>
        <taxon>Myxococcota</taxon>
        <taxon>Polyangia</taxon>
        <taxon>Nannocystales</taxon>
        <taxon>Nannocystaceae</taxon>
        <taxon>Nannocystis</taxon>
    </lineage>
</organism>
<proteinExistence type="predicted"/>
<dbReference type="RefSeq" id="WP_143141531.1">
    <property type="nucleotide sequence ID" value="NZ_FOMX01000077.1"/>
</dbReference>
<evidence type="ECO:0000313" key="1">
    <source>
        <dbReference type="EMBL" id="SFF44472.1"/>
    </source>
</evidence>
<dbReference type="OrthoDB" id="5505241at2"/>
<gene>
    <name evidence="1" type="ORF">SAMN02745121_08894</name>
</gene>
<dbReference type="STRING" id="54.SAMN02745121_08894"/>
<dbReference type="EMBL" id="FOMX01000077">
    <property type="protein sequence ID" value="SFF44472.1"/>
    <property type="molecule type" value="Genomic_DNA"/>
</dbReference>
<reference evidence="2" key="1">
    <citation type="submission" date="2016-10" db="EMBL/GenBank/DDBJ databases">
        <authorList>
            <person name="Varghese N."/>
            <person name="Submissions S."/>
        </authorList>
    </citation>
    <scope>NUCLEOTIDE SEQUENCE [LARGE SCALE GENOMIC DNA]</scope>
    <source>
        <strain evidence="2">ATCC 25963</strain>
    </source>
</reference>
<name>A0A1I2IPX4_9BACT</name>
<keyword evidence="2" id="KW-1185">Reference proteome</keyword>
<dbReference type="AlphaFoldDB" id="A0A1I2IPX4"/>
<accession>A0A1I2IPX4</accession>